<dbReference type="PROSITE" id="PS51257">
    <property type="entry name" value="PROKAR_LIPOPROTEIN"/>
    <property type="match status" value="1"/>
</dbReference>
<feature type="signal peptide" evidence="1">
    <location>
        <begin position="1"/>
        <end position="23"/>
    </location>
</feature>
<proteinExistence type="predicted"/>
<organism evidence="2 3">
    <name type="scientific">Candidatus Wirthbacteria bacterium CG2_30_54_11</name>
    <dbReference type="NCBI Taxonomy" id="1817892"/>
    <lineage>
        <taxon>Bacteria</taxon>
        <taxon>Candidatus Wirthbacteria</taxon>
    </lineage>
</organism>
<gene>
    <name evidence="2" type="ORF">AUK40_03955</name>
</gene>
<feature type="chain" id="PRO_5012746566" description="Lipoprotein" evidence="1">
    <location>
        <begin position="24"/>
        <end position="232"/>
    </location>
</feature>
<evidence type="ECO:0000313" key="3">
    <source>
        <dbReference type="Proteomes" id="UP000183245"/>
    </source>
</evidence>
<protein>
    <recommendedName>
        <fullName evidence="4">Lipoprotein</fullName>
    </recommendedName>
</protein>
<reference evidence="2 3" key="1">
    <citation type="journal article" date="2016" name="Environ. Microbiol.">
        <title>Genomic resolution of a cold subsurface aquifer community provides metabolic insights for novel microbes adapted to high CO concentrations.</title>
        <authorList>
            <person name="Probst A.J."/>
            <person name="Castelle C.J."/>
            <person name="Singh A."/>
            <person name="Brown C.T."/>
            <person name="Anantharaman K."/>
            <person name="Sharon I."/>
            <person name="Hug L.A."/>
            <person name="Burstein D."/>
            <person name="Emerson J.B."/>
            <person name="Thomas B.C."/>
            <person name="Banfield J.F."/>
        </authorList>
    </citation>
    <scope>NUCLEOTIDE SEQUENCE [LARGE SCALE GENOMIC DNA]</scope>
    <source>
        <strain evidence="2">CG2_30_54_11</strain>
    </source>
</reference>
<sequence>MKKSFRISLTLSTLVGLILIFSACTTSKPGTDERSSSTGTRELNQLTYTNNGSPFDYQKKMLADGNTIKQYQYVLFEAGSIPVDADGKISFSATGPGYATNNTVSGTKTELGEKPIKVKITGQIDRAEFTKAISAKTGAPVIGTATYTHTVDGTHKYTFSRGDYELTAYSQDVERELKILYIANRDIIVLSSQGAFVVESVGTTTTSYSGDKDTSDYSSEESMDLYLEFTFE</sequence>
<evidence type="ECO:0000313" key="2">
    <source>
        <dbReference type="EMBL" id="OIP97125.1"/>
    </source>
</evidence>
<evidence type="ECO:0008006" key="4">
    <source>
        <dbReference type="Google" id="ProtNLM"/>
    </source>
</evidence>
<dbReference type="Proteomes" id="UP000183245">
    <property type="component" value="Unassembled WGS sequence"/>
</dbReference>
<dbReference type="AlphaFoldDB" id="A0A1J5IJ45"/>
<dbReference type="EMBL" id="MNZT01000067">
    <property type="protein sequence ID" value="OIP97125.1"/>
    <property type="molecule type" value="Genomic_DNA"/>
</dbReference>
<comment type="caution">
    <text evidence="2">The sequence shown here is derived from an EMBL/GenBank/DDBJ whole genome shotgun (WGS) entry which is preliminary data.</text>
</comment>
<keyword evidence="1" id="KW-0732">Signal</keyword>
<accession>A0A1J5IJ45</accession>
<name>A0A1J5IJ45_9BACT</name>
<evidence type="ECO:0000256" key="1">
    <source>
        <dbReference type="SAM" id="SignalP"/>
    </source>
</evidence>